<reference evidence="4" key="1">
    <citation type="journal article" date="2012" name="PLoS Genet.">
        <title>The genomes of the fungal plant pathogens Cladosporium fulvum and Dothistroma septosporum reveal adaptation to different hosts and lifestyles but also signatures of common ancestry.</title>
        <authorList>
            <person name="de Wit P.J.G.M."/>
            <person name="van der Burgt A."/>
            <person name="Oekmen B."/>
            <person name="Stergiopoulos I."/>
            <person name="Abd-Elsalam K.A."/>
            <person name="Aerts A.L."/>
            <person name="Bahkali A.H."/>
            <person name="Beenen H.G."/>
            <person name="Chettri P."/>
            <person name="Cox M.P."/>
            <person name="Datema E."/>
            <person name="de Vries R.P."/>
            <person name="Dhillon B."/>
            <person name="Ganley A.R."/>
            <person name="Griffiths S.A."/>
            <person name="Guo Y."/>
            <person name="Hamelin R.C."/>
            <person name="Henrissat B."/>
            <person name="Kabir M.S."/>
            <person name="Jashni M.K."/>
            <person name="Kema G."/>
            <person name="Klaubauf S."/>
            <person name="Lapidus A."/>
            <person name="Levasseur A."/>
            <person name="Lindquist E."/>
            <person name="Mehrabi R."/>
            <person name="Ohm R.A."/>
            <person name="Owen T.J."/>
            <person name="Salamov A."/>
            <person name="Schwelm A."/>
            <person name="Schijlen E."/>
            <person name="Sun H."/>
            <person name="van den Burg H.A."/>
            <person name="van Ham R.C.H.J."/>
            <person name="Zhang S."/>
            <person name="Goodwin S.B."/>
            <person name="Grigoriev I.V."/>
            <person name="Collemare J."/>
            <person name="Bradshaw R.E."/>
        </authorList>
    </citation>
    <scope>NUCLEOTIDE SEQUENCE [LARGE SCALE GENOMIC DNA]</scope>
    <source>
        <strain evidence="4">NZE10 / CBS 128990</strain>
    </source>
</reference>
<dbReference type="STRING" id="675120.N1PN16"/>
<evidence type="ECO:0000313" key="3">
    <source>
        <dbReference type="EMBL" id="EME44308.1"/>
    </source>
</evidence>
<accession>N1PN16</accession>
<gene>
    <name evidence="3" type="ORF">DOTSEDRAFT_53453</name>
</gene>
<feature type="domain" description="GED" evidence="2">
    <location>
        <begin position="173"/>
        <end position="264"/>
    </location>
</feature>
<dbReference type="Pfam" id="PF02212">
    <property type="entry name" value="GED"/>
    <property type="match status" value="1"/>
</dbReference>
<feature type="region of interest" description="Disordered" evidence="1">
    <location>
        <begin position="108"/>
        <end position="138"/>
    </location>
</feature>
<feature type="region of interest" description="Disordered" evidence="1">
    <location>
        <begin position="451"/>
        <end position="480"/>
    </location>
</feature>
<sequence>MEPTTQGPSGNTSTATKPTTYTLPLVHTDCRALLRATQIKTEARESALRRLRPLRSSAKYQRRYLDGTIKRFVRLVEAGLEGEHFHRDLYDFFADDENRLSTSIVETPESVAPRLRTRRRNRDYEQSDPQSPSDEQNTLTSCGLFVAYLETVVSQYDLMSARDKGVGDDLLAAAEAVARVEAYYQVRLNTLLGNVAMLVVEACLLHDLPSIIHEDLIYDLSDEQILRLAAEPADATEQRERLQEQMQVLWEATKTFQRYAHTEREPQTASLPSRPRGSTNQPLPYDDVDGTAPSHDSRWTHFESTAQSNSSNPTGEHFGVFHRDSSRSRGGLFRVNRGNSGSARGGLFGGTRSNNSGVGLFSPSNPQRNAPSLFGGAPAKSNSGGLFGPSNHASGSDARISLGSTRNAPQSGAFRANSAGFGANSGFRATNSNITTGGFGQPGGSTGWRGFGSTPANTGFGGFGQPQPKPSPFGRWERRV</sequence>
<dbReference type="GO" id="GO:0003924">
    <property type="term" value="F:GTPase activity"/>
    <property type="evidence" value="ECO:0007669"/>
    <property type="project" value="InterPro"/>
</dbReference>
<evidence type="ECO:0000313" key="4">
    <source>
        <dbReference type="Proteomes" id="UP000016933"/>
    </source>
</evidence>
<dbReference type="PROSITE" id="PS51388">
    <property type="entry name" value="GED"/>
    <property type="match status" value="1"/>
</dbReference>
<feature type="compositionally biased region" description="Polar residues" evidence="1">
    <location>
        <begin position="302"/>
        <end position="314"/>
    </location>
</feature>
<dbReference type="AlphaFoldDB" id="N1PN16"/>
<protein>
    <recommendedName>
        <fullName evidence="2">GED domain-containing protein</fullName>
    </recommendedName>
</protein>
<feature type="compositionally biased region" description="Polar residues" evidence="1">
    <location>
        <begin position="267"/>
        <end position="282"/>
    </location>
</feature>
<dbReference type="HOGENOM" id="CLU_568609_0_0_1"/>
<dbReference type="Proteomes" id="UP000016933">
    <property type="component" value="Unassembled WGS sequence"/>
</dbReference>
<dbReference type="OMA" id="WTHFEST"/>
<dbReference type="GO" id="GO:0005525">
    <property type="term" value="F:GTP binding"/>
    <property type="evidence" value="ECO:0007669"/>
    <property type="project" value="InterPro"/>
</dbReference>
<feature type="compositionally biased region" description="Polar residues" evidence="1">
    <location>
        <begin position="351"/>
        <end position="370"/>
    </location>
</feature>
<dbReference type="InterPro" id="IPR003130">
    <property type="entry name" value="GED"/>
</dbReference>
<dbReference type="OrthoDB" id="10672570at2759"/>
<dbReference type="InterPro" id="IPR020850">
    <property type="entry name" value="GED_dom"/>
</dbReference>
<feature type="region of interest" description="Disordered" evidence="1">
    <location>
        <begin position="1"/>
        <end position="20"/>
    </location>
</feature>
<organism evidence="3 4">
    <name type="scientific">Dothistroma septosporum (strain NZE10 / CBS 128990)</name>
    <name type="common">Red band needle blight fungus</name>
    <name type="synonym">Mycosphaerella pini</name>
    <dbReference type="NCBI Taxonomy" id="675120"/>
    <lineage>
        <taxon>Eukaryota</taxon>
        <taxon>Fungi</taxon>
        <taxon>Dikarya</taxon>
        <taxon>Ascomycota</taxon>
        <taxon>Pezizomycotina</taxon>
        <taxon>Dothideomycetes</taxon>
        <taxon>Dothideomycetidae</taxon>
        <taxon>Mycosphaerellales</taxon>
        <taxon>Mycosphaerellaceae</taxon>
        <taxon>Dothistroma</taxon>
    </lineage>
</organism>
<reference evidence="3 4" key="2">
    <citation type="journal article" date="2012" name="PLoS Pathog.">
        <title>Diverse lifestyles and strategies of plant pathogenesis encoded in the genomes of eighteen Dothideomycetes fungi.</title>
        <authorList>
            <person name="Ohm R.A."/>
            <person name="Feau N."/>
            <person name="Henrissat B."/>
            <person name="Schoch C.L."/>
            <person name="Horwitz B.A."/>
            <person name="Barry K.W."/>
            <person name="Condon B.J."/>
            <person name="Copeland A.C."/>
            <person name="Dhillon B."/>
            <person name="Glaser F."/>
            <person name="Hesse C.N."/>
            <person name="Kosti I."/>
            <person name="LaButti K."/>
            <person name="Lindquist E.A."/>
            <person name="Lucas S."/>
            <person name="Salamov A.A."/>
            <person name="Bradshaw R.E."/>
            <person name="Ciuffetti L."/>
            <person name="Hamelin R.C."/>
            <person name="Kema G.H.J."/>
            <person name="Lawrence C."/>
            <person name="Scott J.A."/>
            <person name="Spatafora J.W."/>
            <person name="Turgeon B.G."/>
            <person name="de Wit P.J.G.M."/>
            <person name="Zhong S."/>
            <person name="Goodwin S.B."/>
            <person name="Grigoriev I.V."/>
        </authorList>
    </citation>
    <scope>NUCLEOTIDE SEQUENCE [LARGE SCALE GENOMIC DNA]</scope>
    <source>
        <strain evidence="4">NZE10 / CBS 128990</strain>
    </source>
</reference>
<evidence type="ECO:0000256" key="1">
    <source>
        <dbReference type="SAM" id="MobiDB-lite"/>
    </source>
</evidence>
<feature type="compositionally biased region" description="Polar residues" evidence="1">
    <location>
        <begin position="127"/>
        <end position="138"/>
    </location>
</feature>
<feature type="region of interest" description="Disordered" evidence="1">
    <location>
        <begin position="261"/>
        <end position="370"/>
    </location>
</feature>
<name>N1PN16_DOTSN</name>
<keyword evidence="4" id="KW-1185">Reference proteome</keyword>
<proteinExistence type="predicted"/>
<evidence type="ECO:0000259" key="2">
    <source>
        <dbReference type="PROSITE" id="PS51388"/>
    </source>
</evidence>
<dbReference type="EMBL" id="KB446539">
    <property type="protein sequence ID" value="EME44308.1"/>
    <property type="molecule type" value="Genomic_DNA"/>
</dbReference>